<gene>
    <name evidence="1" type="ORF">PAPOLLO_LOCUS25613</name>
</gene>
<organism evidence="1 2">
    <name type="scientific">Parnassius apollo</name>
    <name type="common">Apollo butterfly</name>
    <name type="synonym">Papilio apollo</name>
    <dbReference type="NCBI Taxonomy" id="110799"/>
    <lineage>
        <taxon>Eukaryota</taxon>
        <taxon>Metazoa</taxon>
        <taxon>Ecdysozoa</taxon>
        <taxon>Arthropoda</taxon>
        <taxon>Hexapoda</taxon>
        <taxon>Insecta</taxon>
        <taxon>Pterygota</taxon>
        <taxon>Neoptera</taxon>
        <taxon>Endopterygota</taxon>
        <taxon>Lepidoptera</taxon>
        <taxon>Glossata</taxon>
        <taxon>Ditrysia</taxon>
        <taxon>Papilionoidea</taxon>
        <taxon>Papilionidae</taxon>
        <taxon>Parnassiinae</taxon>
        <taxon>Parnassini</taxon>
        <taxon>Parnassius</taxon>
        <taxon>Parnassius</taxon>
    </lineage>
</organism>
<keyword evidence="2" id="KW-1185">Reference proteome</keyword>
<dbReference type="OrthoDB" id="10022108at2759"/>
<reference evidence="1" key="1">
    <citation type="submission" date="2021-04" db="EMBL/GenBank/DDBJ databases">
        <authorList>
            <person name="Tunstrom K."/>
        </authorList>
    </citation>
    <scope>NUCLEOTIDE SEQUENCE</scope>
</reference>
<name>A0A8S3Y4H5_PARAO</name>
<protein>
    <submittedName>
        <fullName evidence="1">(apollo) hypothetical protein</fullName>
    </submittedName>
</protein>
<dbReference type="EMBL" id="CAJQZP010001539">
    <property type="protein sequence ID" value="CAG5053257.1"/>
    <property type="molecule type" value="Genomic_DNA"/>
</dbReference>
<proteinExistence type="predicted"/>
<evidence type="ECO:0000313" key="2">
    <source>
        <dbReference type="Proteomes" id="UP000691718"/>
    </source>
</evidence>
<accession>A0A8S3Y4H5</accession>
<dbReference type="AlphaFoldDB" id="A0A8S3Y4H5"/>
<dbReference type="Proteomes" id="UP000691718">
    <property type="component" value="Unassembled WGS sequence"/>
</dbReference>
<sequence length="66" mass="7622">MDLNNKEIEEAVLKQNGTLLKEISTSQMHIKVVRRVKGRTNTLNNVTIFLIEKEFMLSYLLNLQCG</sequence>
<evidence type="ECO:0000313" key="1">
    <source>
        <dbReference type="EMBL" id="CAG5053257.1"/>
    </source>
</evidence>
<comment type="caution">
    <text evidence="1">The sequence shown here is derived from an EMBL/GenBank/DDBJ whole genome shotgun (WGS) entry which is preliminary data.</text>
</comment>